<evidence type="ECO:0000313" key="4">
    <source>
        <dbReference type="Proteomes" id="UP000001075"/>
    </source>
</evidence>
<feature type="compositionally biased region" description="Polar residues" evidence="1">
    <location>
        <begin position="21"/>
        <end position="31"/>
    </location>
</feature>
<feature type="compositionally biased region" description="Basic and acidic residues" evidence="1">
    <location>
        <begin position="1"/>
        <end position="12"/>
    </location>
</feature>
<reference evidence="3" key="3">
    <citation type="submission" date="2025-05" db="UniProtKB">
        <authorList>
            <consortium name="Ensembl"/>
        </authorList>
    </citation>
    <scope>IDENTIFICATION</scope>
</reference>
<evidence type="ECO:0000313" key="3">
    <source>
        <dbReference type="Ensembl" id="ENSCGRP00001024967.1"/>
    </source>
</evidence>
<dbReference type="Proteomes" id="UP000001075">
    <property type="component" value="Unassembled WGS sequence"/>
</dbReference>
<proteinExistence type="predicted"/>
<gene>
    <name evidence="2" type="ORF">I79_002908</name>
</gene>
<reference evidence="2" key="2">
    <citation type="submission" date="2011-08" db="EMBL/GenBank/DDBJ databases">
        <title>The genomic sequence of the Chinese hamster ovary CHO-K1 cell line.</title>
        <authorList>
            <person name="Xu X."/>
            <person name="Nagarajan H."/>
            <person name="Lewis N.E."/>
            <person name="Pan S."/>
            <person name="Cai Z."/>
            <person name="Liu X."/>
            <person name="Chen W."/>
            <person name="Xie M."/>
            <person name="Wang W."/>
            <person name="Hammond S."/>
            <person name="Andersen M.R."/>
            <person name="Neff N."/>
            <person name="Passarelli B."/>
            <person name="Koh W."/>
            <person name="Fan C.H."/>
            <person name="Wang J."/>
            <person name="Gui Y."/>
            <person name="Lee K.H."/>
            <person name="Betenbaugh M.J."/>
            <person name="Quake S.R."/>
            <person name="Famili I."/>
            <person name="Palsson B.O."/>
            <person name="Wang J."/>
        </authorList>
    </citation>
    <scope>NUCLEOTIDE SEQUENCE</scope>
</reference>
<organism evidence="2 4">
    <name type="scientific">Cricetulus griseus</name>
    <name type="common">Chinese hamster</name>
    <name type="synonym">Cricetulus barabensis griseus</name>
    <dbReference type="NCBI Taxonomy" id="10029"/>
    <lineage>
        <taxon>Eukaryota</taxon>
        <taxon>Metazoa</taxon>
        <taxon>Chordata</taxon>
        <taxon>Craniata</taxon>
        <taxon>Vertebrata</taxon>
        <taxon>Euteleostomi</taxon>
        <taxon>Mammalia</taxon>
        <taxon>Eutheria</taxon>
        <taxon>Euarchontoglires</taxon>
        <taxon>Glires</taxon>
        <taxon>Rodentia</taxon>
        <taxon>Myomorpha</taxon>
        <taxon>Muroidea</taxon>
        <taxon>Cricetidae</taxon>
        <taxon>Cricetinae</taxon>
        <taxon>Cricetulus</taxon>
    </lineage>
</organism>
<accession>G3GYT0</accession>
<sequence length="70" mass="7911">MQAAPDTRENLVKHKKEPPLSSISQEKNPTSCGFRDLRLGEEPLCLLDRNSTINSSPKRPHQPGFNRLQT</sequence>
<protein>
    <submittedName>
        <fullName evidence="2 3">Uncharacterized protein</fullName>
    </submittedName>
</protein>
<name>G3GYT0_CRIGR</name>
<feature type="region of interest" description="Disordered" evidence="1">
    <location>
        <begin position="1"/>
        <end position="35"/>
    </location>
</feature>
<dbReference type="Proteomes" id="UP000694386">
    <property type="component" value="Unplaced"/>
</dbReference>
<feature type="region of interest" description="Disordered" evidence="1">
    <location>
        <begin position="48"/>
        <end position="70"/>
    </location>
</feature>
<reference evidence="4" key="1">
    <citation type="journal article" date="2011" name="Nat. Biotechnol.">
        <title>The genomic sequence of the Chinese hamster ovary (CHO)-K1 cell line.</title>
        <authorList>
            <person name="Xu X."/>
            <person name="Nagarajan H."/>
            <person name="Lewis N.E."/>
            <person name="Pan S."/>
            <person name="Cai Z."/>
            <person name="Liu X."/>
            <person name="Chen W."/>
            <person name="Xie M."/>
            <person name="Wang W."/>
            <person name="Hammond S."/>
            <person name="Andersen M.R."/>
            <person name="Neff N."/>
            <person name="Passarelli B."/>
            <person name="Koh W."/>
            <person name="Fan H.C."/>
            <person name="Wang J."/>
            <person name="Gui Y."/>
            <person name="Lee K.H."/>
            <person name="Betenbaugh M.J."/>
            <person name="Quake S.R."/>
            <person name="Famili I."/>
            <person name="Palsson B.O."/>
            <person name="Wang J."/>
        </authorList>
    </citation>
    <scope>NUCLEOTIDE SEQUENCE [LARGE SCALE GENOMIC DNA]</scope>
    <source>
        <strain evidence="4">CHO K1 cell line</strain>
    </source>
</reference>
<evidence type="ECO:0000256" key="1">
    <source>
        <dbReference type="SAM" id="MobiDB-lite"/>
    </source>
</evidence>
<dbReference type="AlphaFoldDB" id="G3GYT0"/>
<dbReference type="Ensembl" id="ENSCGRT00001029213.1">
    <property type="protein sequence ID" value="ENSCGRP00001024967.1"/>
    <property type="gene ID" value="ENSCGRG00001022727.1"/>
</dbReference>
<dbReference type="EMBL" id="JH000068">
    <property type="protein sequence ID" value="EGV94547.1"/>
    <property type="molecule type" value="Genomic_DNA"/>
</dbReference>
<evidence type="ECO:0000313" key="2">
    <source>
        <dbReference type="EMBL" id="EGV94547.1"/>
    </source>
</evidence>